<sequence>MTSCNQHSNITDLFTLDWYAHFTRFARIRTDTAFEGEIMAACLVFNTYELAEHIVLRVPQGDVWRSAHINNTCYTIRADSLAVAKHTAPLTPLAVTDIKPFSHYELLVTGLQHAVHPGQSVEAVLEQVAKSYATGRARRPMDAIPITKQQLQSKPHYILRAGNPLIINAAFTPSFGVTTLVGTAVEMHLPLTPTPGFLGCQPSEFVTDPPIAEICLDLLRSGSPLDTTRVYCPKGLTMKDMFRALKDMLEDNDDTQTRNGRLECRAILVVDVDTQKLRCGLSQDVK</sequence>
<dbReference type="EMBL" id="JAVRQU010000007">
    <property type="protein sequence ID" value="KAK5700600.1"/>
    <property type="molecule type" value="Genomic_DNA"/>
</dbReference>
<dbReference type="AlphaFoldDB" id="A0AAN7W981"/>
<gene>
    <name evidence="1" type="ORF">LTR97_005117</name>
</gene>
<organism evidence="1 2">
    <name type="scientific">Elasticomyces elasticus</name>
    <dbReference type="NCBI Taxonomy" id="574655"/>
    <lineage>
        <taxon>Eukaryota</taxon>
        <taxon>Fungi</taxon>
        <taxon>Dikarya</taxon>
        <taxon>Ascomycota</taxon>
        <taxon>Pezizomycotina</taxon>
        <taxon>Dothideomycetes</taxon>
        <taxon>Dothideomycetidae</taxon>
        <taxon>Mycosphaerellales</taxon>
        <taxon>Teratosphaeriaceae</taxon>
        <taxon>Elasticomyces</taxon>
    </lineage>
</organism>
<evidence type="ECO:0000313" key="2">
    <source>
        <dbReference type="Proteomes" id="UP001310594"/>
    </source>
</evidence>
<evidence type="ECO:0000313" key="1">
    <source>
        <dbReference type="EMBL" id="KAK5700600.1"/>
    </source>
</evidence>
<accession>A0AAN7W981</accession>
<protein>
    <submittedName>
        <fullName evidence="1">Uncharacterized protein</fullName>
    </submittedName>
</protein>
<proteinExistence type="predicted"/>
<reference evidence="1" key="1">
    <citation type="submission" date="2023-08" db="EMBL/GenBank/DDBJ databases">
        <title>Black Yeasts Isolated from many extreme environments.</title>
        <authorList>
            <person name="Coleine C."/>
            <person name="Stajich J.E."/>
            <person name="Selbmann L."/>
        </authorList>
    </citation>
    <scope>NUCLEOTIDE SEQUENCE</scope>
    <source>
        <strain evidence="1">CCFEE 5810</strain>
    </source>
</reference>
<comment type="caution">
    <text evidence="1">The sequence shown here is derived from an EMBL/GenBank/DDBJ whole genome shotgun (WGS) entry which is preliminary data.</text>
</comment>
<name>A0AAN7W981_9PEZI</name>
<dbReference type="Proteomes" id="UP001310594">
    <property type="component" value="Unassembled WGS sequence"/>
</dbReference>